<accession>A0A9W7DDI2</accession>
<gene>
    <name evidence="2" type="ORF">Plil01_001881100</name>
</gene>
<proteinExistence type="predicted"/>
<evidence type="ECO:0000256" key="1">
    <source>
        <dbReference type="SAM" id="MobiDB-lite"/>
    </source>
</evidence>
<feature type="compositionally biased region" description="Low complexity" evidence="1">
    <location>
        <begin position="12"/>
        <end position="33"/>
    </location>
</feature>
<feature type="region of interest" description="Disordered" evidence="1">
    <location>
        <begin position="1"/>
        <end position="130"/>
    </location>
</feature>
<feature type="compositionally biased region" description="Polar residues" evidence="1">
    <location>
        <begin position="34"/>
        <end position="58"/>
    </location>
</feature>
<evidence type="ECO:0000313" key="3">
    <source>
        <dbReference type="Proteomes" id="UP001165083"/>
    </source>
</evidence>
<feature type="region of interest" description="Disordered" evidence="1">
    <location>
        <begin position="159"/>
        <end position="431"/>
    </location>
</feature>
<feature type="compositionally biased region" description="Low complexity" evidence="1">
    <location>
        <begin position="101"/>
        <end position="120"/>
    </location>
</feature>
<name>A0A9W7DDI2_9STRA</name>
<protein>
    <submittedName>
        <fullName evidence="2">Unnamed protein product</fullName>
    </submittedName>
</protein>
<dbReference type="EMBL" id="BSXW01012605">
    <property type="protein sequence ID" value="GMF66343.1"/>
    <property type="molecule type" value="Genomic_DNA"/>
</dbReference>
<feature type="compositionally biased region" description="Polar residues" evidence="1">
    <location>
        <begin position="165"/>
        <end position="196"/>
    </location>
</feature>
<keyword evidence="3" id="KW-1185">Reference proteome</keyword>
<organism evidence="2 3">
    <name type="scientific">Phytophthora lilii</name>
    <dbReference type="NCBI Taxonomy" id="2077276"/>
    <lineage>
        <taxon>Eukaryota</taxon>
        <taxon>Sar</taxon>
        <taxon>Stramenopiles</taxon>
        <taxon>Oomycota</taxon>
        <taxon>Peronosporomycetes</taxon>
        <taxon>Peronosporales</taxon>
        <taxon>Peronosporaceae</taxon>
        <taxon>Phytophthora</taxon>
    </lineage>
</organism>
<dbReference type="AlphaFoldDB" id="A0A9W7DDI2"/>
<sequence length="457" mass="47378">MVRTLPFHGKDTSSMSASKTGSSSSHNKRSSTSNARARSLSFSEGLQPSSTQSSNSPVTPAPSRVESPPAPSARAGTKQHKSGRDRPTPAKRGKPSLTQKASSSRSTSSSVEEASSCASAPLCRSSRTGALNANAIRSIRDEEMNASDADVLGEAILEPARGVNRDSSPSTASGDQLSTSLSCSGVTNSSSLSKQLTECRPSPLSLKLPAETKAGADPVDEAASPKAAPSPVASSASYASTEEFESSPAPSPRGSITSPADKVEAASALASLGGVDDATTTSTLPGVSIRLLPPGKHPAWSPNDSSEGELTGNESEVGEISGDEVSRPCNANKVVETSDESDSEQTGRNVGQRKIDEPVSPNAKSETKPAPLKPSVDHRPRRFREAQADETKVAPSTTSKQGSSSKRKVRAVSRGGNQAETKSGEAASLKRVGLAPHHVDVKVLTDTLQYRQSPRLC</sequence>
<feature type="compositionally biased region" description="Low complexity" evidence="1">
    <location>
        <begin position="222"/>
        <end position="240"/>
    </location>
</feature>
<dbReference type="Proteomes" id="UP001165083">
    <property type="component" value="Unassembled WGS sequence"/>
</dbReference>
<evidence type="ECO:0000313" key="2">
    <source>
        <dbReference type="EMBL" id="GMF66343.1"/>
    </source>
</evidence>
<reference evidence="2" key="1">
    <citation type="submission" date="2023-04" db="EMBL/GenBank/DDBJ databases">
        <title>Phytophthora lilii NBRC 32176.</title>
        <authorList>
            <person name="Ichikawa N."/>
            <person name="Sato H."/>
            <person name="Tonouchi N."/>
        </authorList>
    </citation>
    <scope>NUCLEOTIDE SEQUENCE</scope>
    <source>
        <strain evidence="2">NBRC 32176</strain>
    </source>
</reference>
<feature type="compositionally biased region" description="Basic and acidic residues" evidence="1">
    <location>
        <begin position="375"/>
        <end position="392"/>
    </location>
</feature>
<comment type="caution">
    <text evidence="2">The sequence shown here is derived from an EMBL/GenBank/DDBJ whole genome shotgun (WGS) entry which is preliminary data.</text>
</comment>